<proteinExistence type="predicted"/>
<evidence type="ECO:0000313" key="1">
    <source>
        <dbReference type="EMBL" id="GBM60132.1"/>
    </source>
</evidence>
<accession>A0A4Y2H1I9</accession>
<dbReference type="AlphaFoldDB" id="A0A4Y2H1I9"/>
<dbReference type="Proteomes" id="UP000499080">
    <property type="component" value="Unassembled WGS sequence"/>
</dbReference>
<protein>
    <submittedName>
        <fullName evidence="1">Uncharacterized protein</fullName>
    </submittedName>
</protein>
<name>A0A4Y2H1I9_ARAVE</name>
<keyword evidence="2" id="KW-1185">Reference proteome</keyword>
<sequence>MIRVRKISHELDAIYIYYINGDYWRRYDTFTCLTLHINIRVKDCICYISGDYWRRKSYYVPSAFTILRLPVLITHLLKSMVTTGDVTVCVLPSTPMISRVQVTFTTSMVTTGGDKVTMPHERLFFIPTPLVSNTNLPLLHHW</sequence>
<dbReference type="EMBL" id="BGPR01101580">
    <property type="protein sequence ID" value="GBM60132.1"/>
    <property type="molecule type" value="Genomic_DNA"/>
</dbReference>
<reference evidence="1 2" key="1">
    <citation type="journal article" date="2019" name="Sci. Rep.">
        <title>Orb-weaving spider Araneus ventricosus genome elucidates the spidroin gene catalogue.</title>
        <authorList>
            <person name="Kono N."/>
            <person name="Nakamura H."/>
            <person name="Ohtoshi R."/>
            <person name="Moran D.A.P."/>
            <person name="Shinohara A."/>
            <person name="Yoshida Y."/>
            <person name="Fujiwara M."/>
            <person name="Mori M."/>
            <person name="Tomita M."/>
            <person name="Arakawa K."/>
        </authorList>
    </citation>
    <scope>NUCLEOTIDE SEQUENCE [LARGE SCALE GENOMIC DNA]</scope>
</reference>
<gene>
    <name evidence="1" type="ORF">AVEN_88096_1</name>
</gene>
<organism evidence="1 2">
    <name type="scientific">Araneus ventricosus</name>
    <name type="common">Orbweaver spider</name>
    <name type="synonym">Epeira ventricosa</name>
    <dbReference type="NCBI Taxonomy" id="182803"/>
    <lineage>
        <taxon>Eukaryota</taxon>
        <taxon>Metazoa</taxon>
        <taxon>Ecdysozoa</taxon>
        <taxon>Arthropoda</taxon>
        <taxon>Chelicerata</taxon>
        <taxon>Arachnida</taxon>
        <taxon>Araneae</taxon>
        <taxon>Araneomorphae</taxon>
        <taxon>Entelegynae</taxon>
        <taxon>Araneoidea</taxon>
        <taxon>Araneidae</taxon>
        <taxon>Araneus</taxon>
    </lineage>
</organism>
<comment type="caution">
    <text evidence="1">The sequence shown here is derived from an EMBL/GenBank/DDBJ whole genome shotgun (WGS) entry which is preliminary data.</text>
</comment>
<evidence type="ECO:0000313" key="2">
    <source>
        <dbReference type="Proteomes" id="UP000499080"/>
    </source>
</evidence>